<evidence type="ECO:0000256" key="1">
    <source>
        <dbReference type="ARBA" id="ARBA00004496"/>
    </source>
</evidence>
<dbReference type="GO" id="GO:0034618">
    <property type="term" value="F:arginine binding"/>
    <property type="evidence" value="ECO:0007669"/>
    <property type="project" value="InterPro"/>
</dbReference>
<keyword evidence="4 7" id="KW-0805">Transcription regulation</keyword>
<dbReference type="HAMAP" id="MF_00173">
    <property type="entry name" value="Arg_repressor"/>
    <property type="match status" value="1"/>
</dbReference>
<accession>A0A172Q8E2</accession>
<comment type="similarity">
    <text evidence="2 7">Belongs to the ArgR family.</text>
</comment>
<dbReference type="KEGG" id="spat:A0O21_06615"/>
<dbReference type="PRINTS" id="PR01467">
    <property type="entry name" value="ARGREPRESSOR"/>
</dbReference>
<dbReference type="InterPro" id="IPR036388">
    <property type="entry name" value="WH-like_DNA-bd_sf"/>
</dbReference>
<feature type="domain" description="Arginine repressor DNA-binding" evidence="8">
    <location>
        <begin position="1"/>
        <end position="68"/>
    </location>
</feature>
<dbReference type="Proteomes" id="UP000077317">
    <property type="component" value="Chromosome"/>
</dbReference>
<evidence type="ECO:0000313" key="11">
    <source>
        <dbReference type="Proteomes" id="UP000077317"/>
    </source>
</evidence>
<dbReference type="EMBL" id="CP014699">
    <property type="protein sequence ID" value="AND79720.1"/>
    <property type="molecule type" value="Genomic_DNA"/>
</dbReference>
<sequence>MKKSERLELIKKIVLTNEIETQHDLLELLAAEGLRLTQATISRDMNEIGIIKIPSSKGPYIYGISQDSHQSVSPPPKPIKSTILSVSQHTSGLEHMLYLTVVPGNSRLIKRFLLEDFSELIFSVLADDDSLLLIAKDTAAADTVRQKVENWMTEQD</sequence>
<evidence type="ECO:0000256" key="5">
    <source>
        <dbReference type="ARBA" id="ARBA00023125"/>
    </source>
</evidence>
<keyword evidence="7" id="KW-0678">Repressor</keyword>
<dbReference type="GO" id="GO:0003700">
    <property type="term" value="F:DNA-binding transcription factor activity"/>
    <property type="evidence" value="ECO:0007669"/>
    <property type="project" value="UniProtKB-UniRule"/>
</dbReference>
<keyword evidence="6 7" id="KW-0804">Transcription</keyword>
<dbReference type="PANTHER" id="PTHR34471:SF1">
    <property type="entry name" value="ARGININE REPRESSOR"/>
    <property type="match status" value="1"/>
</dbReference>
<dbReference type="GO" id="GO:0051259">
    <property type="term" value="P:protein complex oligomerization"/>
    <property type="evidence" value="ECO:0007669"/>
    <property type="project" value="InterPro"/>
</dbReference>
<dbReference type="AlphaFoldDB" id="A0A172Q8E2"/>
<comment type="pathway">
    <text evidence="7">Amino-acid biosynthesis; L-arginine biosynthesis [regulation].</text>
</comment>
<dbReference type="OrthoDB" id="9807089at2"/>
<reference evidence="10 11" key="1">
    <citation type="journal article" date="2016" name="Int. J. Syst. Evol. Microbiol.">
        <title>Streptococcuspantholopis sp. nov., isolated from faeces of the Tibetan antelope (Pantholops hodgsonii).</title>
        <authorList>
            <person name="Bai X."/>
            <person name="Xiong Y."/>
            <person name="Lu S."/>
            <person name="Jin D."/>
            <person name="Lai X."/>
            <person name="Yang J."/>
            <person name="Niu L."/>
            <person name="Hu S."/>
            <person name="Meng X."/>
            <person name="Pu J."/>
            <person name="Ye C."/>
            <person name="Xu J."/>
        </authorList>
    </citation>
    <scope>NUCLEOTIDE SEQUENCE [LARGE SCALE GENOMIC DNA]</scope>
    <source>
        <strain evidence="10 11">TA 26</strain>
    </source>
</reference>
<dbReference type="InterPro" id="IPR001669">
    <property type="entry name" value="Arg_repress"/>
</dbReference>
<feature type="domain" description="Arginine repressor C-terminal" evidence="9">
    <location>
        <begin position="94"/>
        <end position="149"/>
    </location>
</feature>
<evidence type="ECO:0000256" key="7">
    <source>
        <dbReference type="HAMAP-Rule" id="MF_00173"/>
    </source>
</evidence>
<name>A0A172Q8E2_9STRE</name>
<dbReference type="GO" id="GO:0003677">
    <property type="term" value="F:DNA binding"/>
    <property type="evidence" value="ECO:0007669"/>
    <property type="project" value="UniProtKB-KW"/>
</dbReference>
<dbReference type="InterPro" id="IPR036390">
    <property type="entry name" value="WH_DNA-bd_sf"/>
</dbReference>
<keyword evidence="7" id="KW-0055">Arginine biosynthesis</keyword>
<evidence type="ECO:0000313" key="10">
    <source>
        <dbReference type="EMBL" id="AND79720.1"/>
    </source>
</evidence>
<comment type="function">
    <text evidence="7">Regulates arginine biosynthesis genes.</text>
</comment>
<evidence type="ECO:0000256" key="4">
    <source>
        <dbReference type="ARBA" id="ARBA00023015"/>
    </source>
</evidence>
<keyword evidence="7" id="KW-0028">Amino-acid biosynthesis</keyword>
<dbReference type="InterPro" id="IPR036251">
    <property type="entry name" value="Arg_repress_C_sf"/>
</dbReference>
<dbReference type="PANTHER" id="PTHR34471">
    <property type="entry name" value="ARGININE REPRESSOR"/>
    <property type="match status" value="1"/>
</dbReference>
<dbReference type="GO" id="GO:0006526">
    <property type="term" value="P:L-arginine biosynthetic process"/>
    <property type="evidence" value="ECO:0007669"/>
    <property type="project" value="UniProtKB-UniPathway"/>
</dbReference>
<comment type="subcellular location">
    <subcellularLocation>
        <location evidence="1 7">Cytoplasm</location>
    </subcellularLocation>
</comment>
<dbReference type="STRING" id="1811193.A0O21_06615"/>
<dbReference type="Pfam" id="PF01316">
    <property type="entry name" value="Arg_repressor"/>
    <property type="match status" value="1"/>
</dbReference>
<dbReference type="Gene3D" id="1.10.10.10">
    <property type="entry name" value="Winged helix-like DNA-binding domain superfamily/Winged helix DNA-binding domain"/>
    <property type="match status" value="1"/>
</dbReference>
<organism evidence="10 11">
    <name type="scientific">Streptococcus pantholopis</name>
    <dbReference type="NCBI Taxonomy" id="1811193"/>
    <lineage>
        <taxon>Bacteria</taxon>
        <taxon>Bacillati</taxon>
        <taxon>Bacillota</taxon>
        <taxon>Bacilli</taxon>
        <taxon>Lactobacillales</taxon>
        <taxon>Streptococcaceae</taxon>
        <taxon>Streptococcus</taxon>
    </lineage>
</organism>
<proteinExistence type="inferred from homology"/>
<keyword evidence="5 7" id="KW-0238">DNA-binding</keyword>
<dbReference type="InterPro" id="IPR020900">
    <property type="entry name" value="Arg_repress_DNA-bd"/>
</dbReference>
<evidence type="ECO:0000256" key="2">
    <source>
        <dbReference type="ARBA" id="ARBA00008316"/>
    </source>
</evidence>
<dbReference type="GO" id="GO:0005737">
    <property type="term" value="C:cytoplasm"/>
    <property type="evidence" value="ECO:0007669"/>
    <property type="project" value="UniProtKB-SubCell"/>
</dbReference>
<evidence type="ECO:0000256" key="6">
    <source>
        <dbReference type="ARBA" id="ARBA00023163"/>
    </source>
</evidence>
<reference evidence="11" key="2">
    <citation type="submission" date="2016-03" db="EMBL/GenBank/DDBJ databases">
        <title>Streptococcus antelopensis sp. nov., isolated from the feces of the Tibetan antelope (Pantholops hodgsonii) in Hoh Xil National Nature Reserve, Qinghai, China.</title>
        <authorList>
            <person name="Bai X."/>
        </authorList>
    </citation>
    <scope>NUCLEOTIDE SEQUENCE [LARGE SCALE GENOMIC DNA]</scope>
    <source>
        <strain evidence="11">TA 26</strain>
    </source>
</reference>
<keyword evidence="3 7" id="KW-0963">Cytoplasm</keyword>
<dbReference type="RefSeq" id="WP_067063260.1">
    <property type="nucleotide sequence ID" value="NZ_CP014699.1"/>
</dbReference>
<dbReference type="InterPro" id="IPR020899">
    <property type="entry name" value="Arg_repress_C"/>
</dbReference>
<gene>
    <name evidence="7" type="primary">argR</name>
    <name evidence="10" type="ORF">A0O21_06615</name>
</gene>
<dbReference type="SUPFAM" id="SSF46785">
    <property type="entry name" value="Winged helix' DNA-binding domain"/>
    <property type="match status" value="1"/>
</dbReference>
<dbReference type="SUPFAM" id="SSF55252">
    <property type="entry name" value="C-terminal domain of arginine repressor"/>
    <property type="match status" value="1"/>
</dbReference>
<dbReference type="GO" id="GO:1900079">
    <property type="term" value="P:regulation of arginine biosynthetic process"/>
    <property type="evidence" value="ECO:0007669"/>
    <property type="project" value="UniProtKB-UniRule"/>
</dbReference>
<evidence type="ECO:0000256" key="3">
    <source>
        <dbReference type="ARBA" id="ARBA00022490"/>
    </source>
</evidence>
<evidence type="ECO:0000259" key="9">
    <source>
        <dbReference type="Pfam" id="PF02863"/>
    </source>
</evidence>
<dbReference type="UniPathway" id="UPA00068"/>
<dbReference type="Pfam" id="PF02863">
    <property type="entry name" value="Arg_repressor_C"/>
    <property type="match status" value="1"/>
</dbReference>
<keyword evidence="11" id="KW-1185">Reference proteome</keyword>
<evidence type="ECO:0000259" key="8">
    <source>
        <dbReference type="Pfam" id="PF01316"/>
    </source>
</evidence>
<protein>
    <recommendedName>
        <fullName evidence="7">Arginine repressor</fullName>
    </recommendedName>
</protein>